<keyword evidence="2" id="KW-1185">Reference proteome</keyword>
<organism evidence="1 2">
    <name type="scientific">Phenylobacterium koreense</name>
    <dbReference type="NCBI Taxonomy" id="266125"/>
    <lineage>
        <taxon>Bacteria</taxon>
        <taxon>Pseudomonadati</taxon>
        <taxon>Pseudomonadota</taxon>
        <taxon>Alphaproteobacteria</taxon>
        <taxon>Caulobacterales</taxon>
        <taxon>Caulobacteraceae</taxon>
        <taxon>Phenylobacterium</taxon>
    </lineage>
</organism>
<keyword evidence="1" id="KW-0378">Hydrolase</keyword>
<dbReference type="RefSeq" id="WP_354297306.1">
    <property type="nucleotide sequence ID" value="NZ_JBEPLU010000001.1"/>
</dbReference>
<comment type="caution">
    <text evidence="1">The sequence shown here is derived from an EMBL/GenBank/DDBJ whole genome shotgun (WGS) entry which is preliminary data.</text>
</comment>
<dbReference type="SUPFAM" id="SSF54637">
    <property type="entry name" value="Thioesterase/thiol ester dehydrase-isomerase"/>
    <property type="match status" value="2"/>
</dbReference>
<reference evidence="1 2" key="1">
    <citation type="submission" date="2024-06" db="EMBL/GenBank/DDBJ databases">
        <title>Genomic Encyclopedia of Type Strains, Phase IV (KMG-IV): sequencing the most valuable type-strain genomes for metagenomic binning, comparative biology and taxonomic classification.</title>
        <authorList>
            <person name="Goeker M."/>
        </authorList>
    </citation>
    <scope>NUCLEOTIDE SEQUENCE [LARGE SCALE GENOMIC DNA]</scope>
    <source>
        <strain evidence="1 2">DSM 17809</strain>
    </source>
</reference>
<accession>A0ABV2EGK8</accession>
<sequence length="310" mass="33395">MSDGVEVWSGGVNTWECDEMGHLNVRFWGAKAQEGLAGLAAQLGMPRAFAADGEATVIVREQHIRFLREAHAGAALSMTGGVVEMGETDARLILVIRHPDGRPAATFQLVVEHVTSKEMRPFAWSAPIRERAAGLMTKVPDFAAARSIDLSPVTSTASLQRALGLDLKRIGLGVIGPAECDVFGRMRPEIFIGRVSDGVGRLFGETRPGPASLAEDEPQPRIGGAVLEYRVLHLAWPEAGDGVELRSGFAGCDARTRRVIHWMVDPQSGRPWASAEAVVISFDLDKRKVVDISQAAQEVYRAASPKGLAL</sequence>
<dbReference type="EMBL" id="JBEPLU010000001">
    <property type="protein sequence ID" value="MET3526165.1"/>
    <property type="molecule type" value="Genomic_DNA"/>
</dbReference>
<dbReference type="InterPro" id="IPR029069">
    <property type="entry name" value="HotDog_dom_sf"/>
</dbReference>
<proteinExistence type="predicted"/>
<gene>
    <name evidence="1" type="ORF">ABID41_001260</name>
</gene>
<dbReference type="GO" id="GO:0016787">
    <property type="term" value="F:hydrolase activity"/>
    <property type="evidence" value="ECO:0007669"/>
    <property type="project" value="UniProtKB-KW"/>
</dbReference>
<dbReference type="CDD" id="cd00586">
    <property type="entry name" value="4HBT"/>
    <property type="match status" value="1"/>
</dbReference>
<dbReference type="EC" id="3.1.2.-" evidence="1"/>
<name>A0ABV2EGK8_9CAUL</name>
<evidence type="ECO:0000313" key="2">
    <source>
        <dbReference type="Proteomes" id="UP001549110"/>
    </source>
</evidence>
<dbReference type="Pfam" id="PF13279">
    <property type="entry name" value="4HBT_2"/>
    <property type="match status" value="2"/>
</dbReference>
<dbReference type="Proteomes" id="UP001549110">
    <property type="component" value="Unassembled WGS sequence"/>
</dbReference>
<evidence type="ECO:0000313" key="1">
    <source>
        <dbReference type="EMBL" id="MET3526165.1"/>
    </source>
</evidence>
<protein>
    <submittedName>
        <fullName evidence="1">Acyl-CoA thioester hydrolase</fullName>
        <ecNumber evidence="1">3.1.2.-</ecNumber>
    </submittedName>
</protein>
<dbReference type="Gene3D" id="3.10.129.10">
    <property type="entry name" value="Hotdog Thioesterase"/>
    <property type="match status" value="2"/>
</dbReference>